<keyword evidence="9" id="KW-0325">Glycoprotein</keyword>
<keyword evidence="10" id="KW-0393">Immunoglobulin domain</keyword>
<dbReference type="Ensembl" id="ENSNBRT00000007854.1">
    <property type="protein sequence ID" value="ENSNBRP00000007642.1"/>
    <property type="gene ID" value="ENSNBRG00000005970.1"/>
</dbReference>
<evidence type="ECO:0000259" key="11">
    <source>
        <dbReference type="PROSITE" id="PS50835"/>
    </source>
</evidence>
<dbReference type="PANTHER" id="PTHR25466:SF14">
    <property type="entry name" value="BUTYROPHILIN SUBFAMILY 2 MEMBER A2-LIKE-RELATED"/>
    <property type="match status" value="1"/>
</dbReference>
<dbReference type="InterPro" id="IPR007110">
    <property type="entry name" value="Ig-like_dom"/>
</dbReference>
<dbReference type="GO" id="GO:0031295">
    <property type="term" value="P:T cell costimulation"/>
    <property type="evidence" value="ECO:0007669"/>
    <property type="project" value="TreeGrafter"/>
</dbReference>
<keyword evidence="3" id="KW-0812">Transmembrane</keyword>
<dbReference type="GO" id="GO:0042130">
    <property type="term" value="P:negative regulation of T cell proliferation"/>
    <property type="evidence" value="ECO:0007669"/>
    <property type="project" value="TreeGrafter"/>
</dbReference>
<dbReference type="InterPro" id="IPR036179">
    <property type="entry name" value="Ig-like_dom_sf"/>
</dbReference>
<dbReference type="GO" id="GO:0007166">
    <property type="term" value="P:cell surface receptor signaling pathway"/>
    <property type="evidence" value="ECO:0007669"/>
    <property type="project" value="TreeGrafter"/>
</dbReference>
<evidence type="ECO:0000313" key="13">
    <source>
        <dbReference type="Proteomes" id="UP000261580"/>
    </source>
</evidence>
<dbReference type="GO" id="GO:0042102">
    <property type="term" value="P:positive regulation of T cell proliferation"/>
    <property type="evidence" value="ECO:0007669"/>
    <property type="project" value="TreeGrafter"/>
</dbReference>
<evidence type="ECO:0000256" key="9">
    <source>
        <dbReference type="ARBA" id="ARBA00023180"/>
    </source>
</evidence>
<dbReference type="Proteomes" id="UP000261580">
    <property type="component" value="Unassembled WGS sequence"/>
</dbReference>
<dbReference type="GO" id="GO:0009897">
    <property type="term" value="C:external side of plasma membrane"/>
    <property type="evidence" value="ECO:0007669"/>
    <property type="project" value="TreeGrafter"/>
</dbReference>
<dbReference type="GO" id="GO:0006955">
    <property type="term" value="P:immune response"/>
    <property type="evidence" value="ECO:0007669"/>
    <property type="project" value="TreeGrafter"/>
</dbReference>
<reference evidence="12" key="2">
    <citation type="submission" date="2025-09" db="UniProtKB">
        <authorList>
            <consortium name="Ensembl"/>
        </authorList>
    </citation>
    <scope>IDENTIFICATION</scope>
</reference>
<feature type="domain" description="Ig-like" evidence="11">
    <location>
        <begin position="46"/>
        <end position="126"/>
    </location>
</feature>
<keyword evidence="4" id="KW-0732">Signal</keyword>
<dbReference type="AlphaFoldDB" id="A0A3Q4GVD0"/>
<evidence type="ECO:0000256" key="2">
    <source>
        <dbReference type="ARBA" id="ARBA00022475"/>
    </source>
</evidence>
<keyword evidence="5" id="KW-1133">Transmembrane helix</keyword>
<dbReference type="SUPFAM" id="SSF48726">
    <property type="entry name" value="Immunoglobulin"/>
    <property type="match status" value="1"/>
</dbReference>
<comment type="subcellular location">
    <subcellularLocation>
        <location evidence="1">Cell membrane</location>
        <topology evidence="1">Single-pass type I membrane protein</topology>
    </subcellularLocation>
</comment>
<reference evidence="12" key="1">
    <citation type="submission" date="2025-08" db="UniProtKB">
        <authorList>
            <consortium name="Ensembl"/>
        </authorList>
    </citation>
    <scope>IDENTIFICATION</scope>
</reference>
<accession>A0A3Q4GVD0</accession>
<evidence type="ECO:0000256" key="8">
    <source>
        <dbReference type="ARBA" id="ARBA00023170"/>
    </source>
</evidence>
<name>A0A3Q4GVD0_NEOBR</name>
<keyword evidence="7" id="KW-1015">Disulfide bond</keyword>
<proteinExistence type="predicted"/>
<dbReference type="GeneTree" id="ENSGT00940000168410"/>
<evidence type="ECO:0000256" key="1">
    <source>
        <dbReference type="ARBA" id="ARBA00004251"/>
    </source>
</evidence>
<evidence type="ECO:0000256" key="7">
    <source>
        <dbReference type="ARBA" id="ARBA00023157"/>
    </source>
</evidence>
<evidence type="ECO:0000256" key="6">
    <source>
        <dbReference type="ARBA" id="ARBA00023136"/>
    </source>
</evidence>
<evidence type="ECO:0000256" key="4">
    <source>
        <dbReference type="ARBA" id="ARBA00022729"/>
    </source>
</evidence>
<dbReference type="PANTHER" id="PTHR25466">
    <property type="entry name" value="T-LYMPHOCYTE ACTIVATION ANTIGEN"/>
    <property type="match status" value="1"/>
</dbReference>
<organism evidence="12 13">
    <name type="scientific">Neolamprologus brichardi</name>
    <name type="common">Fairy cichlid</name>
    <name type="synonym">Lamprologus brichardi</name>
    <dbReference type="NCBI Taxonomy" id="32507"/>
    <lineage>
        <taxon>Eukaryota</taxon>
        <taxon>Metazoa</taxon>
        <taxon>Chordata</taxon>
        <taxon>Craniata</taxon>
        <taxon>Vertebrata</taxon>
        <taxon>Euteleostomi</taxon>
        <taxon>Actinopterygii</taxon>
        <taxon>Neopterygii</taxon>
        <taxon>Teleostei</taxon>
        <taxon>Neoteleostei</taxon>
        <taxon>Acanthomorphata</taxon>
        <taxon>Ovalentaria</taxon>
        <taxon>Cichlomorphae</taxon>
        <taxon>Cichliformes</taxon>
        <taxon>Cichlidae</taxon>
        <taxon>African cichlids</taxon>
        <taxon>Pseudocrenilabrinae</taxon>
        <taxon>Lamprologini</taxon>
        <taxon>Neolamprologus</taxon>
    </lineage>
</organism>
<protein>
    <recommendedName>
        <fullName evidence="11">Ig-like domain-containing protein</fullName>
    </recommendedName>
</protein>
<keyword evidence="8" id="KW-0675">Receptor</keyword>
<dbReference type="InterPro" id="IPR013106">
    <property type="entry name" value="Ig_V-set"/>
</dbReference>
<keyword evidence="13" id="KW-1185">Reference proteome</keyword>
<evidence type="ECO:0000256" key="5">
    <source>
        <dbReference type="ARBA" id="ARBA00022989"/>
    </source>
</evidence>
<keyword evidence="2" id="KW-1003">Cell membrane</keyword>
<dbReference type="GO" id="GO:0071222">
    <property type="term" value="P:cellular response to lipopolysaccharide"/>
    <property type="evidence" value="ECO:0007669"/>
    <property type="project" value="TreeGrafter"/>
</dbReference>
<evidence type="ECO:0000256" key="10">
    <source>
        <dbReference type="ARBA" id="ARBA00023319"/>
    </source>
</evidence>
<dbReference type="Gene3D" id="2.60.40.10">
    <property type="entry name" value="Immunoglobulins"/>
    <property type="match status" value="1"/>
</dbReference>
<evidence type="ECO:0000313" key="12">
    <source>
        <dbReference type="Ensembl" id="ENSNBRP00000007642.1"/>
    </source>
</evidence>
<dbReference type="PROSITE" id="PS50835">
    <property type="entry name" value="IG_LIKE"/>
    <property type="match status" value="1"/>
</dbReference>
<keyword evidence="6" id="KW-0472">Membrane</keyword>
<sequence length="209" mass="24002">MGILTTDRLKNCNNLLFLSALQVDMVEVTEWENSVWLPFKTTVCLPDDVTVKWKHKDRTIFVYQSSQNQHLLQDEVYRGRTEMNEEPLRTGDLSLKLNNLQVTDHGVYICTVYNKSNKLLRQKVVTLSVRGEHKSCFSMVTNHFESDPNILPLTALVSDKPAIISIHFLLCIWALVCFTTSKHEGPRISEWPEPAFLASSGLQRSHRDE</sequence>
<dbReference type="Pfam" id="PF07686">
    <property type="entry name" value="V-set"/>
    <property type="match status" value="1"/>
</dbReference>
<dbReference type="InterPro" id="IPR051713">
    <property type="entry name" value="T-cell_Activation_Regulation"/>
</dbReference>
<evidence type="ECO:0000256" key="3">
    <source>
        <dbReference type="ARBA" id="ARBA00022692"/>
    </source>
</evidence>
<dbReference type="InterPro" id="IPR013783">
    <property type="entry name" value="Ig-like_fold"/>
</dbReference>